<dbReference type="EMBL" id="CP000863">
    <property type="protein sequence ID" value="ACC58268.1"/>
    <property type="molecule type" value="Genomic_DNA"/>
</dbReference>
<feature type="transmembrane region" description="Helical" evidence="1">
    <location>
        <begin position="12"/>
        <end position="31"/>
    </location>
</feature>
<proteinExistence type="predicted"/>
<keyword evidence="1" id="KW-1133">Transmembrane helix</keyword>
<keyword evidence="1" id="KW-0472">Membrane</keyword>
<keyword evidence="1" id="KW-0812">Transmembrane</keyword>
<dbReference type="AlphaFoldDB" id="A0A7U4DED3"/>
<protein>
    <submittedName>
        <fullName evidence="2">Uncharacterized protein</fullName>
    </submittedName>
</protein>
<organism evidence="2 3">
    <name type="scientific">Acinetobacter baumannii (strain ACICU)</name>
    <dbReference type="NCBI Taxonomy" id="405416"/>
    <lineage>
        <taxon>Bacteria</taxon>
        <taxon>Pseudomonadati</taxon>
        <taxon>Pseudomonadota</taxon>
        <taxon>Gammaproteobacteria</taxon>
        <taxon>Moraxellales</taxon>
        <taxon>Moraxellaceae</taxon>
        <taxon>Acinetobacter</taxon>
        <taxon>Acinetobacter calcoaceticus/baumannii complex</taxon>
    </lineage>
</organism>
<name>A0A7U4DED3_ACIBC</name>
<evidence type="ECO:0000313" key="3">
    <source>
        <dbReference type="Proteomes" id="UP000008839"/>
    </source>
</evidence>
<evidence type="ECO:0000256" key="1">
    <source>
        <dbReference type="SAM" id="Phobius"/>
    </source>
</evidence>
<dbReference type="KEGG" id="abc:ACICU_02956"/>
<evidence type="ECO:0000313" key="2">
    <source>
        <dbReference type="EMBL" id="ACC58268.1"/>
    </source>
</evidence>
<gene>
    <name evidence="2" type="ordered locus">ACICU_02956</name>
</gene>
<dbReference type="Proteomes" id="UP000008839">
    <property type="component" value="Chromosome"/>
</dbReference>
<reference evidence="2 3" key="1">
    <citation type="journal article" date="2008" name="Antimicrob. Agents Chemother.">
        <title>Whole-genome pyrosequencing of an epidemic multidrug-resistant Acinetobacter baumannii strain belonging to the European clone II group.</title>
        <authorList>
            <person name="Iacono M."/>
            <person name="Villa L."/>
            <person name="Fortini D."/>
            <person name="Bordoni R."/>
            <person name="Imperi F."/>
            <person name="Bonnal R.J."/>
            <person name="Sicheritz-Ponten T."/>
            <person name="De Bellis G."/>
            <person name="Visca P."/>
            <person name="Cassone A."/>
            <person name="Carattoli A."/>
        </authorList>
    </citation>
    <scope>NUCLEOTIDE SEQUENCE [LARGE SCALE GENOMIC DNA]</scope>
    <source>
        <strain evidence="2 3">ACICU</strain>
    </source>
</reference>
<accession>A0A7U4DED3</accession>
<sequence length="41" mass="4848">MTLTIKIKHRSKIVPLNLISLVYAFFTYNFVANRIMFLTND</sequence>